<keyword evidence="9 11" id="KW-0424">Laminin EGF-like domain</keyword>
<feature type="disulfide bond" evidence="10">
    <location>
        <begin position="3206"/>
        <end position="3233"/>
    </location>
</feature>
<evidence type="ECO:0000256" key="11">
    <source>
        <dbReference type="PROSITE-ProRule" id="PRU00460"/>
    </source>
</evidence>
<feature type="compositionally biased region" description="Acidic residues" evidence="13">
    <location>
        <begin position="2720"/>
        <end position="2735"/>
    </location>
</feature>
<dbReference type="GeneID" id="118409570"/>
<feature type="coiled-coil region" evidence="12">
    <location>
        <begin position="2238"/>
        <end position="2340"/>
    </location>
</feature>
<dbReference type="FunFam" id="2.10.25.10:FF:000407">
    <property type="entry name" value="Laminin subunit alpha-3"/>
    <property type="match status" value="1"/>
</dbReference>
<dbReference type="InterPro" id="IPR001791">
    <property type="entry name" value="Laminin_G"/>
</dbReference>
<dbReference type="PRINTS" id="PR00011">
    <property type="entry name" value="EGFLAMININ"/>
</dbReference>
<feature type="domain" description="Laminin G" evidence="15">
    <location>
        <begin position="3544"/>
        <end position="3715"/>
    </location>
</feature>
<dbReference type="FunFam" id="2.10.25.10:FF:000189">
    <property type="entry name" value="Laminin subunit alpha 2"/>
    <property type="match status" value="1"/>
</dbReference>
<evidence type="ECO:0000313" key="19">
    <source>
        <dbReference type="Proteomes" id="UP000001554"/>
    </source>
</evidence>
<dbReference type="Gene3D" id="2.60.120.200">
    <property type="match status" value="5"/>
</dbReference>
<organism evidence="19 20">
    <name type="scientific">Branchiostoma floridae</name>
    <name type="common">Florida lancelet</name>
    <name type="synonym">Amphioxus</name>
    <dbReference type="NCBI Taxonomy" id="7739"/>
    <lineage>
        <taxon>Eukaryota</taxon>
        <taxon>Metazoa</taxon>
        <taxon>Chordata</taxon>
        <taxon>Cephalochordata</taxon>
        <taxon>Leptocardii</taxon>
        <taxon>Amphioxiformes</taxon>
        <taxon>Branchiostomatidae</taxon>
        <taxon>Branchiostoma</taxon>
    </lineage>
</organism>
<evidence type="ECO:0000256" key="5">
    <source>
        <dbReference type="ARBA" id="ARBA00022737"/>
    </source>
</evidence>
<keyword evidence="2" id="KW-0964">Secreted</keyword>
<feature type="disulfide bond" evidence="11">
    <location>
        <begin position="1938"/>
        <end position="1947"/>
    </location>
</feature>
<comment type="caution">
    <text evidence="11">Lacks conserved residue(s) required for the propagation of feature annotation.</text>
</comment>
<feature type="disulfide bond" evidence="11">
    <location>
        <begin position="684"/>
        <end position="696"/>
    </location>
</feature>
<feature type="domain" description="Laminin EGF-like" evidence="16">
    <location>
        <begin position="1532"/>
        <end position="1580"/>
    </location>
</feature>
<feature type="disulfide bond" evidence="11">
    <location>
        <begin position="2078"/>
        <end position="2095"/>
    </location>
</feature>
<dbReference type="Pfam" id="PF00055">
    <property type="entry name" value="Laminin_N"/>
    <property type="match status" value="1"/>
</dbReference>
<feature type="compositionally biased region" description="Acidic residues" evidence="13">
    <location>
        <begin position="2671"/>
        <end position="2686"/>
    </location>
</feature>
<dbReference type="FunFam" id="2.10.25.10:FF:000069">
    <property type="entry name" value="Laminin subunit alpha 1"/>
    <property type="match status" value="1"/>
</dbReference>
<dbReference type="PROSITE" id="PS51115">
    <property type="entry name" value="LAMININ_IVA"/>
    <property type="match status" value="1"/>
</dbReference>
<feature type="domain" description="Laminin G" evidence="15">
    <location>
        <begin position="3059"/>
        <end position="3233"/>
    </location>
</feature>
<evidence type="ECO:0000256" key="2">
    <source>
        <dbReference type="ARBA" id="ARBA00022525"/>
    </source>
</evidence>
<feature type="coiled-coil region" evidence="12">
    <location>
        <begin position="2817"/>
        <end position="2851"/>
    </location>
</feature>
<dbReference type="PROSITE" id="PS50025">
    <property type="entry name" value="LAM_G_DOMAIN"/>
    <property type="match status" value="5"/>
</dbReference>
<dbReference type="InterPro" id="IPR056863">
    <property type="entry name" value="LMN_ATRN_NET-like_EGF"/>
</dbReference>
<feature type="disulfide bond" evidence="11">
    <location>
        <begin position="544"/>
        <end position="556"/>
    </location>
</feature>
<evidence type="ECO:0000259" key="18">
    <source>
        <dbReference type="PROSITE" id="PS51117"/>
    </source>
</evidence>
<dbReference type="FunFam" id="2.10.25.10:FF:000561">
    <property type="entry name" value="Wing blister, isoform B"/>
    <property type="match status" value="1"/>
</dbReference>
<feature type="domain" description="Laminin EGF-like" evidence="16">
    <location>
        <begin position="1968"/>
        <end position="2025"/>
    </location>
</feature>
<feature type="disulfide bond" evidence="11">
    <location>
        <begin position="592"/>
        <end position="609"/>
    </location>
</feature>
<proteinExistence type="predicted"/>
<feature type="disulfide bond" evidence="11">
    <location>
        <begin position="1581"/>
        <end position="1593"/>
    </location>
</feature>
<evidence type="ECO:0000259" key="16">
    <source>
        <dbReference type="PROSITE" id="PS50027"/>
    </source>
</evidence>
<feature type="disulfide bond" evidence="11">
    <location>
        <begin position="590"/>
        <end position="602"/>
    </location>
</feature>
<dbReference type="PROSITE" id="PS50027">
    <property type="entry name" value="EGF_LAM_2"/>
    <property type="match status" value="15"/>
</dbReference>
<evidence type="ECO:0000256" key="4">
    <source>
        <dbReference type="ARBA" id="ARBA00022729"/>
    </source>
</evidence>
<feature type="domain" description="Laminin EGF-like" evidence="16">
    <location>
        <begin position="1581"/>
        <end position="1631"/>
    </location>
</feature>
<dbReference type="PANTHER" id="PTHR10574:SF406">
    <property type="entry name" value="LAMININ SUBUNIT ALPHA 5"/>
    <property type="match status" value="1"/>
</dbReference>
<feature type="disulfide bond" evidence="11">
    <location>
        <begin position="2029"/>
        <end position="2046"/>
    </location>
</feature>
<dbReference type="GO" id="GO:0009888">
    <property type="term" value="P:tissue development"/>
    <property type="evidence" value="ECO:0000318"/>
    <property type="project" value="GO_Central"/>
</dbReference>
<feature type="disulfide bond" evidence="11">
    <location>
        <begin position="519"/>
        <end position="528"/>
    </location>
</feature>
<feature type="disulfide bond" evidence="11">
    <location>
        <begin position="2076"/>
        <end position="2088"/>
    </location>
</feature>
<feature type="disulfide bond" evidence="11">
    <location>
        <begin position="1997"/>
        <end position="2006"/>
    </location>
</feature>
<dbReference type="Pfam" id="PF02210">
    <property type="entry name" value="Laminin_G_2"/>
    <property type="match status" value="3"/>
</dbReference>
<reference evidence="19" key="1">
    <citation type="journal article" date="2020" name="Nat. Ecol. Evol.">
        <title>Deeply conserved synteny resolves early events in vertebrate evolution.</title>
        <authorList>
            <person name="Simakov O."/>
            <person name="Marletaz F."/>
            <person name="Yue J.X."/>
            <person name="O'Connell B."/>
            <person name="Jenkins J."/>
            <person name="Brandt A."/>
            <person name="Calef R."/>
            <person name="Tung C.H."/>
            <person name="Huang T.K."/>
            <person name="Schmutz J."/>
            <person name="Satoh N."/>
            <person name="Yu J.K."/>
            <person name="Putnam N.H."/>
            <person name="Green R.E."/>
            <person name="Rokhsar D.S."/>
        </authorList>
    </citation>
    <scope>NUCLEOTIDE SEQUENCE [LARGE SCALE GENOMIC DNA]</scope>
    <source>
        <strain evidence="19">S238N-H82</strain>
    </source>
</reference>
<feature type="disulfide bond" evidence="11">
    <location>
        <begin position="611"/>
        <end position="620"/>
    </location>
</feature>
<dbReference type="FunFam" id="2.10.25.10:FF:000209">
    <property type="entry name" value="Laminin subunit alpha 5"/>
    <property type="match status" value="2"/>
</dbReference>
<feature type="disulfide bond" evidence="11">
    <location>
        <begin position="1556"/>
        <end position="1565"/>
    </location>
</feature>
<keyword evidence="7 11" id="KW-1015">Disulfide bond</keyword>
<feature type="disulfide bond" evidence="11">
    <location>
        <begin position="686"/>
        <end position="703"/>
    </location>
</feature>
<feature type="coiled-coil region" evidence="12">
    <location>
        <begin position="2764"/>
        <end position="2791"/>
    </location>
</feature>
<dbReference type="FunFam" id="2.60.120.260:FF:000092">
    <property type="entry name" value="Laminin subunit alpha-3"/>
    <property type="match status" value="1"/>
</dbReference>
<evidence type="ECO:0000313" key="20">
    <source>
        <dbReference type="RefSeq" id="XP_035666572.1"/>
    </source>
</evidence>
<evidence type="ECO:0000256" key="8">
    <source>
        <dbReference type="ARBA" id="ARBA00023180"/>
    </source>
</evidence>
<reference evidence="20" key="2">
    <citation type="submission" date="2025-08" db="UniProtKB">
        <authorList>
            <consortium name="RefSeq"/>
        </authorList>
    </citation>
    <scope>IDENTIFICATION</scope>
    <source>
        <strain evidence="20">S238N-H82</strain>
        <tissue evidence="20">Testes</tissue>
    </source>
</reference>
<feature type="disulfide bond" evidence="11">
    <location>
        <begin position="419"/>
        <end position="428"/>
    </location>
</feature>
<dbReference type="FunFam" id="2.10.25.10:FF:000242">
    <property type="entry name" value="Laminin subunit alpha 1"/>
    <property type="match status" value="1"/>
</dbReference>
<dbReference type="FunFam" id="2.10.25.10:FF:000082">
    <property type="entry name" value="Laminin subunit alpha 1"/>
    <property type="match status" value="1"/>
</dbReference>
<feature type="disulfide bond" evidence="11">
    <location>
        <begin position="806"/>
        <end position="815"/>
    </location>
</feature>
<dbReference type="Pfam" id="PF00053">
    <property type="entry name" value="EGF_laminin"/>
    <property type="match status" value="18"/>
</dbReference>
<dbReference type="InterPro" id="IPR050440">
    <property type="entry name" value="Laminin/Netrin_ECM"/>
</dbReference>
<dbReference type="OrthoDB" id="5984158at2759"/>
<evidence type="ECO:0000256" key="3">
    <source>
        <dbReference type="ARBA" id="ARBA00022530"/>
    </source>
</evidence>
<feature type="disulfide bond" evidence="11">
    <location>
        <begin position="1443"/>
        <end position="1460"/>
    </location>
</feature>
<feature type="domain" description="Laminin G" evidence="15">
    <location>
        <begin position="3238"/>
        <end position="3438"/>
    </location>
</feature>
<dbReference type="GO" id="GO:0007155">
    <property type="term" value="P:cell adhesion"/>
    <property type="evidence" value="ECO:0007669"/>
    <property type="project" value="InterPro"/>
</dbReference>
<dbReference type="SUPFAM" id="SSF49899">
    <property type="entry name" value="Concanavalin A-like lectins/glucanases"/>
    <property type="match status" value="5"/>
</dbReference>
<dbReference type="GO" id="GO:0005604">
    <property type="term" value="C:basement membrane"/>
    <property type="evidence" value="ECO:0000318"/>
    <property type="project" value="GO_Central"/>
</dbReference>
<dbReference type="Pfam" id="PF00052">
    <property type="entry name" value="Laminin_B"/>
    <property type="match status" value="1"/>
</dbReference>
<feature type="disulfide bond" evidence="11">
    <location>
        <begin position="659"/>
        <end position="668"/>
    </location>
</feature>
<keyword evidence="5" id="KW-0677">Repeat</keyword>
<dbReference type="FunFam" id="2.10.25.10:FF:000083">
    <property type="entry name" value="Laminin subunit alpha"/>
    <property type="match status" value="1"/>
</dbReference>
<dbReference type="SMART" id="SM00282">
    <property type="entry name" value="LamG"/>
    <property type="match status" value="5"/>
</dbReference>
<dbReference type="Gene3D" id="1.10.287.2610">
    <property type="match status" value="1"/>
</dbReference>
<feature type="signal peptide" evidence="14">
    <location>
        <begin position="1"/>
        <end position="21"/>
    </location>
</feature>
<dbReference type="RefSeq" id="XP_035666572.1">
    <property type="nucleotide sequence ID" value="XM_035810679.1"/>
</dbReference>
<comment type="subcellular location">
    <subcellularLocation>
        <location evidence="1">Secreted</location>
        <location evidence="1">Extracellular space</location>
        <location evidence="1">Extracellular matrix</location>
        <location evidence="1">Basement membrane</location>
    </subcellularLocation>
</comment>
<feature type="domain" description="Laminin G" evidence="15">
    <location>
        <begin position="3721"/>
        <end position="3897"/>
    </location>
</feature>
<feature type="disulfide bond" evidence="11">
    <location>
        <begin position="2009"/>
        <end position="2023"/>
    </location>
</feature>
<feature type="domain" description="Laminin EGF-like" evidence="16">
    <location>
        <begin position="1911"/>
        <end position="1967"/>
    </location>
</feature>
<gene>
    <name evidence="20" type="primary">LOC118409570</name>
</gene>
<feature type="domain" description="Laminin EGF-like" evidence="16">
    <location>
        <begin position="497"/>
        <end position="543"/>
    </location>
</feature>
<keyword evidence="19" id="KW-1185">Reference proteome</keyword>
<dbReference type="Pfam" id="PF00054">
    <property type="entry name" value="Laminin_G_1"/>
    <property type="match status" value="2"/>
</dbReference>
<feature type="domain" description="Laminin EGF-like" evidence="16">
    <location>
        <begin position="1441"/>
        <end position="1486"/>
    </location>
</feature>
<dbReference type="PROSITE" id="PS51117">
    <property type="entry name" value="LAMININ_NTER"/>
    <property type="match status" value="1"/>
</dbReference>
<keyword evidence="3" id="KW-0272">Extracellular matrix</keyword>
<feature type="compositionally biased region" description="Low complexity" evidence="13">
    <location>
        <begin position="3465"/>
        <end position="3492"/>
    </location>
</feature>
<dbReference type="CDD" id="cd00110">
    <property type="entry name" value="LamG"/>
    <property type="match status" value="5"/>
</dbReference>
<feature type="disulfide bond" evidence="11">
    <location>
        <begin position="1462"/>
        <end position="1471"/>
    </location>
</feature>
<dbReference type="Proteomes" id="UP000001554">
    <property type="component" value="Chromosome 2"/>
</dbReference>
<feature type="disulfide bond" evidence="11">
    <location>
        <begin position="2097"/>
        <end position="2106"/>
    </location>
</feature>
<evidence type="ECO:0000256" key="14">
    <source>
        <dbReference type="SAM" id="SignalP"/>
    </source>
</evidence>
<dbReference type="InterPro" id="IPR000742">
    <property type="entry name" value="EGF"/>
</dbReference>
<dbReference type="Gene3D" id="2.60.120.260">
    <property type="entry name" value="Galactose-binding domain-like"/>
    <property type="match status" value="1"/>
</dbReference>
<dbReference type="OMA" id="GECKCLT"/>
<name>A0A9J7MFV3_BRAFL</name>
<feature type="domain" description="Laminin N-terminal" evidence="18">
    <location>
        <begin position="20"/>
        <end position="269"/>
    </location>
</feature>
<evidence type="ECO:0000259" key="17">
    <source>
        <dbReference type="PROSITE" id="PS51115"/>
    </source>
</evidence>
<feature type="disulfide bond" evidence="11">
    <location>
        <begin position="565"/>
        <end position="574"/>
    </location>
</feature>
<sequence>MAGQHGFVLLTAALFLQACRGQVLTPPYLNLAQGRRIVASATCGEGVPEPELYCKLAGGTGNEPANLIQGQQCDYCDPRDPSRAHPVSQAVDGTEKWWQSPPLSRGTDYNRVNVTISLGQLFHVAYVVLKFANAPRPGVWVLERSTDFGQTYKPWQYFADTPSDCYNVFGVTPMDRPTHDDSVTCTTEYSNIVPLENGEIHLSLVNGRPSSKNFTHSSMLHEWTKATNVRLRFLRTKTLLGHLMAVTQQDPTVTRRYFYSLKDISIGGRCVCNGHADECDGTGSADPNRLVCKCQHNTCGESCEQCCPGFVQKPWQPATPNNLFECESCNCLGHSTECYYDPEVAQNRLSLDMRGDFNGGGVCINCQHNTEGINCERCKPGFFRVPDTPLTSPYVCQSCQCNSFFTTGTCEQLTGRCYCLPGYAGDDCNQCASGYVGFPNCKALLVKKTKSRPNPEAEVFIPLTSEIVDIPPPYSQPKVVQPTPGYDGGYSAYGLLCECHMNGTAGFTCSVEGDGQCPCKYNYAGRYCEGCALGYYNFPECLPCKCDEAGSLSHRCDIQQGQCECRSGFMGRTCDRCATGYYNYPRCTSCDCNVMGATQEVCDADTGTCLCQDPFTGPRCDQCKSGSYSFPNCIRCNCYGAGVLDDDSKSCTDGGQCTCKPAYAGMSCEKCAPGYYGYPDCKSCSCESGGSIGSECDPRSGQCRCKEHVEGRNCNKCQVGFFNFPNCLECNCNPAGRAPDTECPSVQTMTCDCKSLVEGPACDQCKPLYWNLLKDRPEGCEECGCFRPGTSSGLGTCDMAIGQCACKANVQGRICMDCRDGSFGMSEVDSLGCQGCSCDVGGAVTDVCDKATGQCVCREGMEGRQCDVPTQGQYVPGLYQYRYEAEDADTPRGMPVRFGYSPKDFPGFSWRGYAIMNTVQPRIILSVLVDRPALYRVVLSYVNPGQETVIGNIRANPLSQSADVVSQQSSEIVFNPTSTPTTVTVVGNSFIMPFVLNPGQWSFTIEVSRVLLDYMVLLPAAYFEAPLLQLKVEVPCKYEIPEDPKDHCLMYTHLPLDDFTTVQAESGFFRPQQGDDDMNNTLSVLGDKIATQYIQPSKFYPLMALLDHNQMVLLLELTLPKAGEYVFVIEYANFETRAQTLQIRVDKTEGKNQGIFNINTCNFSFRCRAVGIDDNGREARFKVTSKSTTISLSGDKLRVAIDSLTAIPVESWDPDYIIPKPQCVASYGPFSNHKKRADPRCVQSMYTEPVGTVRIMPSSGQDSMRRQPLLVLSNSKLFLLDREQNQLEFSGRLLSAGRMVFLLHYFQPESTGYTAQVKVTTPLRQEIQGVIQVDYCPHSAGCRAIMLFSGLGQEVDITQPDIRLMITVPADRTIWVDHVVAIPEFSYTPSLLMDSRIDKSGDFIKQCGKFDFNLNDRDLTPFCRKSIMSLSAHYNDGATPCNCNPRGSSSQTCSPLGGQCPCKDNIVGRSCDVCATGYFGFPDCRACPCGENRLCDPVTGECICPPRSRRPECTVCEEGTYGYHPLLGCEPCDCDAMGILDLNYPSCNRNTGQCSCKPNVGGRRCDRCLPGYYNFPYCSPCSCSADGVTEDVCDQRTGRCLCKTNVDGVRCDQCKANTYHLSARNPEGCHSCFCFGATPYCRSSDLHYTELLDMEDWTVSNQVGSEVMRFNDKVEVKLGELIQPDEPVYWVAPGIYLGNLVTSYGGSLTYTVEYQVTKTALMARMRPTRLPDVLLSGNDMTIMYSHPVIPEPDEPLTVTVDLLEGNFVHSNSKGAVSREDLLMVLADLQALLIRASYREKILSATIESVKLSITTQTFSGKPALDVEYCNCPYGYKGTSCQECDEGYYRSKTGPYLGQCVKCECYGHASSCDENGACIDCQHHTMGERCDKCMTGYYGEPRRGTPDDCQICACPMATEDNNFASECQPLAGGQFQCTCLPGYDGPNCDRCATGFYGKPSEVGGFCQRCDCSGNVRLTKVGMKNVEQCDAETGQCVDCLDNTGGRNCQKCAAGFYGDAIKTRSCSKCRNCDVCGTVPDVCDDKTGKCLCRDHVVGDNCDQCEENHYGFDSCQGCQACDCSVDGSLAKSCHPKTGQCTCKPGVTGRRCDRCEAKHSNFTSRGCRACNCPKDGPCDPQTGECRCPEGLTGTDCESCKNETLLYTPRGCWDCDTCVHSLMDYVNNLGDNIDLMKMTIVSLSAGQIAGSRVNDIIQGVEDAKMNMDKMRALAKEIDDVEDAALMNVSDKYDAFKDKVDQLKREGDQLSNRVDIADQLAMSAKEKVEAAVEELKQIKERAQNGSIVDPEAAIAEAQEILDNLTKYREEMQANIDDRKKAAEDEQRNANADLKLRARFLALVGQREDQARKVRDKVDSFLQKIGDDVQSAIFDTNWLISEAAVLNARNTPPPYEDEFDELHKLKMSIDEILGAGMNLRDQANKQRDEVKGKLKELARRDAQLDGAKTSLQTKTSEMTKQQPELTKKVQAAEEYISTLDDRVVMLEGLLSSSKSQAENASLAVNAYGNIVDWFTNALGNATEAKERSTDAKKQVEDENLPDKASILKVSSQQILGNSTEMRDDVEQFLQPTIEQNKWAVNMTGMGLAAGQMGFSELKEGLSALERALSAVGDMDTDLEDAERKTKEAAEKADMVLEEVAKIAGPDAEPSGDDPSNLPNDGEEDDEEEEEEEEKEEEKKNRRRQNRKRGRGKKGRRGKKNRRKPRDADNEFEGAEIAEDEEENETGSQGLTLDKMEDVVSKMQKDSIDMEPNLNNAQKSLDELEDDVENMEDNVIQANFDIQDAESIVNRLAREGSGLMEQITPLAAELESLHISIQQRVEEMRRNITNLKRQVARAKDQANRIMVPMKFNRKSSVLLKPPAEIKTASTFLDLTLFVKTEAEDNFIFYMGNKEQPNKDFIALETVKGQLYFYFNLGGDDGMVSTTTAINTNQWTKINIRRVGRESEIYLEYINPQTSYREDELVVGEATGEYTVLDLSPQSVFYIGGMPDGFKSPSIIKNRHMDGCVESVSFDSEPVGLWNFLSAENVDTEGDDKPCKNRDVLTEKTYNSFYFDGEGFVNIPKKILLEQSKSWVDFKFKTVADNALLFFASGPTAYVSIEIKNGYIVMQADFGDGNLILQSKTKYNNGNQHKVTVRFDNYNMAQLKVQAVLVAEGTVPGSGAQPYLGTRMFIGGYSGDLPDMVQGKVISEGFKGCIQDFSITRRIQNLFGRYALQKGITAGCPATVTRVASFREESYLSMPMFTDEEYRNIEMILTFRTVKPDGLIMFTANEAQSQALSISLKDGGVVMGVKTQGGYVEVPSRENKYNDSRDHNVWIRKDGVKLTLIVDNEDRNEKRVDTSFRQLLTPRPIYFGGVPITTRIRTGVAASTEGFEGCISDVALNRPSSYLSALQPEEKTSMFIREGIVTDIEDYSNALELYEVSLAGCFVEEPPMPTARPRPSAIIDTDTDKPVKTTVPAPVPSSTVVKTTTAAPEQKTTTAVTPSSRQPEKTSSTRQPEKRPTVKPVTRGPKLVPEPSCALKLRPELGDASDAFQFGVTSASRMEYNQLPASFRIRYKFSLEFKTFDKSGLLFFMADDLEANFVTLFLTNGNLIYMFNCGTGKLKLKSRTKFNDGQWHRVVFSRALQRGTLTVDGLLLKEGQSPGNSTFIDAAEPYYVGGLPSMDMAKKLPDAAKRSFDGCIRDLRMNDQPWGTPTRSYSVGVCYQSGEVGTFFTADGGFLVVDEEFQVGMDIEVTMEVRPRTTSGVLMAVMSQRGDFFLIQLINGTVMAHVQNGGGVFVIQPNERHELCDGQWHKIEVTKAKNVLMMKVDEKDVFPPARTGDSSDSSTDTNDPLYLGGVPDDMKAHELIVKETYVGCMRNVKVNDIGQDFRKAARFSGGVIIDTCPTN</sequence>
<feature type="domain" description="Laminin IV type A" evidence="17">
    <location>
        <begin position="1652"/>
        <end position="1828"/>
    </location>
</feature>
<feature type="region of interest" description="Disordered" evidence="13">
    <location>
        <begin position="3827"/>
        <end position="3846"/>
    </location>
</feature>
<dbReference type="SMART" id="SM01411">
    <property type="entry name" value="Ephrin_rec_like"/>
    <property type="match status" value="4"/>
</dbReference>
<evidence type="ECO:0000256" key="9">
    <source>
        <dbReference type="ARBA" id="ARBA00023292"/>
    </source>
</evidence>
<feature type="domain" description="Laminin EGF-like" evidence="16">
    <location>
        <begin position="783"/>
        <end position="835"/>
    </location>
</feature>
<keyword evidence="4 14" id="KW-0732">Signal</keyword>
<feature type="compositionally biased region" description="Low complexity" evidence="13">
    <location>
        <begin position="3835"/>
        <end position="3844"/>
    </location>
</feature>
<dbReference type="GO" id="GO:0005201">
    <property type="term" value="F:extracellular matrix structural constituent"/>
    <property type="evidence" value="ECO:0000318"/>
    <property type="project" value="GO_Central"/>
</dbReference>
<feature type="disulfide bond" evidence="11">
    <location>
        <begin position="1880"/>
        <end position="1889"/>
    </location>
</feature>
<dbReference type="KEGG" id="bfo:118409570"/>
<dbReference type="FunFam" id="2.10.25.10:FF:001402">
    <property type="entry name" value="Uncharacterized protein"/>
    <property type="match status" value="1"/>
</dbReference>
<dbReference type="PROSITE" id="PS00022">
    <property type="entry name" value="EGF_1"/>
    <property type="match status" value="1"/>
</dbReference>
<dbReference type="SMART" id="SM00136">
    <property type="entry name" value="LamNT"/>
    <property type="match status" value="1"/>
</dbReference>
<dbReference type="InterPro" id="IPR000034">
    <property type="entry name" value="Laminin_IV"/>
</dbReference>
<feature type="disulfide bond" evidence="11">
    <location>
        <begin position="497"/>
        <end position="509"/>
    </location>
</feature>
<accession>A0A9J7MFV3</accession>
<dbReference type="FunFam" id="2.10.25.10:FF:001518">
    <property type="entry name" value="Uncharacterized protein"/>
    <property type="match status" value="1"/>
</dbReference>
<dbReference type="Pfam" id="PF06009">
    <property type="entry name" value="Laminin_II"/>
    <property type="match status" value="1"/>
</dbReference>
<dbReference type="SMART" id="SM00281">
    <property type="entry name" value="LamB"/>
    <property type="match status" value="1"/>
</dbReference>
<feature type="domain" description="Laminin EGF-like" evidence="16">
    <location>
        <begin position="1862"/>
        <end position="1910"/>
    </location>
</feature>
<feature type="domain" description="Laminin EGF-like" evidence="16">
    <location>
        <begin position="636"/>
        <end position="683"/>
    </location>
</feature>
<feature type="compositionally biased region" description="Basic residues" evidence="13">
    <location>
        <begin position="2691"/>
        <end position="2715"/>
    </location>
</feature>
<feature type="domain" description="Laminin EGF-like" evidence="16">
    <location>
        <begin position="590"/>
        <end position="635"/>
    </location>
</feature>
<evidence type="ECO:0000256" key="12">
    <source>
        <dbReference type="SAM" id="Coils"/>
    </source>
</evidence>
<dbReference type="InterPro" id="IPR008211">
    <property type="entry name" value="Laminin_N"/>
</dbReference>
<feature type="chain" id="PRO_5039949958" evidence="14">
    <location>
        <begin position="22"/>
        <end position="3900"/>
    </location>
</feature>
<dbReference type="InterPro" id="IPR013320">
    <property type="entry name" value="ConA-like_dom_sf"/>
</dbReference>
<evidence type="ECO:0000256" key="7">
    <source>
        <dbReference type="ARBA" id="ARBA00023157"/>
    </source>
</evidence>
<dbReference type="CDD" id="cd00055">
    <property type="entry name" value="EGF_Lam"/>
    <property type="match status" value="20"/>
</dbReference>
<feature type="disulfide bond" evidence="11">
    <location>
        <begin position="1583"/>
        <end position="1600"/>
    </location>
</feature>
<feature type="domain" description="Laminin EGF-like" evidence="16">
    <location>
        <begin position="2076"/>
        <end position="2123"/>
    </location>
</feature>
<feature type="disulfide bond" evidence="11">
    <location>
        <begin position="1441"/>
        <end position="1453"/>
    </location>
</feature>
<dbReference type="PROSITE" id="PS01248">
    <property type="entry name" value="EGF_LAM_1"/>
    <property type="match status" value="5"/>
</dbReference>
<dbReference type="SMART" id="SM00181">
    <property type="entry name" value="EGF"/>
    <property type="match status" value="14"/>
</dbReference>
<feature type="disulfide bond" evidence="11">
    <location>
        <begin position="546"/>
        <end position="563"/>
    </location>
</feature>
<dbReference type="FunFam" id="2.10.25.10:FF:000090">
    <property type="entry name" value="laminin subunit alpha"/>
    <property type="match status" value="1"/>
</dbReference>
<dbReference type="Pfam" id="PF24973">
    <property type="entry name" value="EGF_LMN_ATRN"/>
    <property type="match status" value="2"/>
</dbReference>
<dbReference type="SMART" id="SM00180">
    <property type="entry name" value="EGF_Lam"/>
    <property type="match status" value="21"/>
</dbReference>
<feature type="domain" description="Laminin G" evidence="15">
    <location>
        <begin position="2858"/>
        <end position="3048"/>
    </location>
</feature>
<feature type="domain" description="Laminin EGF-like" evidence="16">
    <location>
        <begin position="684"/>
        <end position="729"/>
    </location>
</feature>
<dbReference type="InterPro" id="IPR002049">
    <property type="entry name" value="LE_dom"/>
</dbReference>
<feature type="region of interest" description="Disordered" evidence="13">
    <location>
        <begin position="2653"/>
        <end position="2744"/>
    </location>
</feature>
<evidence type="ECO:0000256" key="1">
    <source>
        <dbReference type="ARBA" id="ARBA00004302"/>
    </source>
</evidence>
<feature type="disulfide bond" evidence="11">
    <location>
        <begin position="1602"/>
        <end position="1611"/>
    </location>
</feature>
<keyword evidence="6" id="KW-0084">Basement membrane</keyword>
<evidence type="ECO:0000259" key="15">
    <source>
        <dbReference type="PROSITE" id="PS50025"/>
    </source>
</evidence>
<dbReference type="GO" id="GO:0009887">
    <property type="term" value="P:animal organ morphogenesis"/>
    <property type="evidence" value="ECO:0000318"/>
    <property type="project" value="GO_Central"/>
</dbReference>
<feature type="disulfide bond" evidence="11">
    <location>
        <begin position="2048"/>
        <end position="2057"/>
    </location>
</feature>
<feature type="domain" description="Laminin EGF-like" evidence="16">
    <location>
        <begin position="2026"/>
        <end position="2075"/>
    </location>
</feature>
<dbReference type="GO" id="GO:0007411">
    <property type="term" value="P:axon guidance"/>
    <property type="evidence" value="ECO:0000318"/>
    <property type="project" value="GO_Central"/>
</dbReference>
<feature type="region of interest" description="Disordered" evidence="13">
    <location>
        <begin position="3444"/>
        <end position="3522"/>
    </location>
</feature>
<dbReference type="SUPFAM" id="SSF57196">
    <property type="entry name" value="EGF/Laminin"/>
    <property type="match status" value="18"/>
</dbReference>
<dbReference type="Gene3D" id="2.10.25.10">
    <property type="entry name" value="Laminin"/>
    <property type="match status" value="18"/>
</dbReference>
<protein>
    <submittedName>
        <fullName evidence="20">Laminin subunit alpha-like isoform X1</fullName>
    </submittedName>
</protein>
<feature type="domain" description="Laminin EGF-like" evidence="16">
    <location>
        <begin position="544"/>
        <end position="589"/>
    </location>
</feature>
<keyword evidence="12" id="KW-0175">Coiled coil</keyword>
<feature type="domain" description="Laminin EGF-like" evidence="16">
    <location>
        <begin position="399"/>
        <end position="443"/>
    </location>
</feature>
<feature type="compositionally biased region" description="Polar residues" evidence="13">
    <location>
        <begin position="3493"/>
        <end position="3507"/>
    </location>
</feature>
<feature type="disulfide bond" evidence="11">
    <location>
        <begin position="705"/>
        <end position="714"/>
    </location>
</feature>
<keyword evidence="8" id="KW-0325">Glycoprotein</keyword>
<evidence type="ECO:0000256" key="13">
    <source>
        <dbReference type="SAM" id="MobiDB-lite"/>
    </source>
</evidence>
<evidence type="ECO:0000256" key="10">
    <source>
        <dbReference type="PROSITE-ProRule" id="PRU00122"/>
    </source>
</evidence>
<dbReference type="PANTHER" id="PTHR10574">
    <property type="entry name" value="NETRIN/LAMININ-RELATED"/>
    <property type="match status" value="1"/>
</dbReference>
<dbReference type="FunFam" id="2.10.25.10:FF:000011">
    <property type="entry name" value="Cadherin EGF LAG seven-pass G-type receptor"/>
    <property type="match status" value="2"/>
</dbReference>
<evidence type="ECO:0000256" key="6">
    <source>
        <dbReference type="ARBA" id="ARBA00022869"/>
    </source>
</evidence>
<dbReference type="FunFam" id="2.10.25.10:FF:000388">
    <property type="entry name" value="Laminin subunit alpha"/>
    <property type="match status" value="1"/>
</dbReference>
<dbReference type="InterPro" id="IPR010307">
    <property type="entry name" value="Laminin_dom_II"/>
</dbReference>